<dbReference type="InterPro" id="IPR050312">
    <property type="entry name" value="IolE/XylAMocC-like"/>
</dbReference>
<dbReference type="AlphaFoldDB" id="A0A0D6ELL8"/>
<dbReference type="Pfam" id="PF01261">
    <property type="entry name" value="AP_endonuc_2"/>
    <property type="match status" value="1"/>
</dbReference>
<organism evidence="3 4">
    <name type="scientific">Sporidiobolus salmonicolor</name>
    <name type="common">Yeast-like fungus</name>
    <name type="synonym">Sporobolomyces salmonicolor</name>
    <dbReference type="NCBI Taxonomy" id="5005"/>
    <lineage>
        <taxon>Eukaryota</taxon>
        <taxon>Fungi</taxon>
        <taxon>Dikarya</taxon>
        <taxon>Basidiomycota</taxon>
        <taxon>Pucciniomycotina</taxon>
        <taxon>Microbotryomycetes</taxon>
        <taxon>Sporidiobolales</taxon>
        <taxon>Sporidiobolaceae</taxon>
        <taxon>Sporobolomyces</taxon>
    </lineage>
</organism>
<dbReference type="OrthoDB" id="5360893at2759"/>
<feature type="domain" description="Xylose isomerase-like TIM barrel" evidence="2">
    <location>
        <begin position="54"/>
        <end position="343"/>
    </location>
</feature>
<evidence type="ECO:0000313" key="4">
    <source>
        <dbReference type="Proteomes" id="UP000243876"/>
    </source>
</evidence>
<dbReference type="InterPro" id="IPR036237">
    <property type="entry name" value="Xyl_isomerase-like_sf"/>
</dbReference>
<evidence type="ECO:0000259" key="2">
    <source>
        <dbReference type="Pfam" id="PF01261"/>
    </source>
</evidence>
<feature type="region of interest" description="Disordered" evidence="1">
    <location>
        <begin position="1"/>
        <end position="20"/>
    </location>
</feature>
<reference evidence="4" key="1">
    <citation type="submission" date="2015-02" db="EMBL/GenBank/DDBJ databases">
        <authorList>
            <person name="Gon?alves P."/>
        </authorList>
    </citation>
    <scope>NUCLEOTIDE SEQUENCE [LARGE SCALE GENOMIC DNA]</scope>
</reference>
<gene>
    <name evidence="3" type="primary">SPOSA6832_02449</name>
</gene>
<keyword evidence="4" id="KW-1185">Reference proteome</keyword>
<accession>A0A0D6ELL8</accession>
<dbReference type="PANTHER" id="PTHR12110">
    <property type="entry name" value="HYDROXYPYRUVATE ISOMERASE"/>
    <property type="match status" value="1"/>
</dbReference>
<protein>
    <submittedName>
        <fullName evidence="3">SPOSA6832_02449-mRNA-1:cds</fullName>
    </submittedName>
</protein>
<dbReference type="Gene3D" id="3.20.20.150">
    <property type="entry name" value="Divalent-metal-dependent TIM barrel enzymes"/>
    <property type="match status" value="1"/>
</dbReference>
<dbReference type="SUPFAM" id="SSF51658">
    <property type="entry name" value="Xylose isomerase-like"/>
    <property type="match status" value="1"/>
</dbReference>
<evidence type="ECO:0000313" key="3">
    <source>
        <dbReference type="EMBL" id="CEQ40791.1"/>
    </source>
</evidence>
<dbReference type="InterPro" id="IPR013022">
    <property type="entry name" value="Xyl_isomerase-like_TIM-brl"/>
</dbReference>
<dbReference type="EMBL" id="CENE01000009">
    <property type="protein sequence ID" value="CEQ40791.1"/>
    <property type="molecule type" value="Genomic_DNA"/>
</dbReference>
<name>A0A0D6ELL8_SPOSA</name>
<dbReference type="Proteomes" id="UP000243876">
    <property type="component" value="Unassembled WGS sequence"/>
</dbReference>
<evidence type="ECO:0000256" key="1">
    <source>
        <dbReference type="SAM" id="MobiDB-lite"/>
    </source>
</evidence>
<sequence>MGSASFAAAEGDSASCSGKGSFKPSLRPLPPVGIASLSLGAADAGHTLPSKLIAAARAGFTSLELFDLDWQNYRDAFARERSLPLPATEGDPTSKAAAGELGRLAREHGIEFSCWQPLRNFEGFVDDEDRRKSRVYAKGILDVMPLLGTTLLLCCTTSTPSPATTGDLSTCAADLAWLTDEAAARSPAIRVMYEALSKRWQDAWEVIEKVNKPNLGLCLDSFNTLALEWADPYKPDGKLSDDVDEKLEENMAELVRRVPGDKIYLYQVADGRFMSPPLAPPTDPAIPRLRPWSRSHRLFPLEHSLGAYLPVDTFSDAVIATGYTGEWSLEVFNDSLSEKGPEVPASHAKRGMEALGRAVREAYERAGKAW</sequence>
<proteinExistence type="predicted"/>
<dbReference type="PANTHER" id="PTHR12110:SF21">
    <property type="entry name" value="XYLOSE ISOMERASE-LIKE TIM BARREL DOMAIN-CONTAINING PROTEIN"/>
    <property type="match status" value="1"/>
</dbReference>